<evidence type="ECO:0000259" key="6">
    <source>
        <dbReference type="SMART" id="SM01356"/>
    </source>
</evidence>
<dbReference type="InterPro" id="IPR050840">
    <property type="entry name" value="Adaptor_Complx_Large_Subunit"/>
</dbReference>
<evidence type="ECO:0000256" key="2">
    <source>
        <dbReference type="ARBA" id="ARBA00022448"/>
    </source>
</evidence>
<dbReference type="InterPro" id="IPR016024">
    <property type="entry name" value="ARM-type_fold"/>
</dbReference>
<dbReference type="GO" id="GO:0012505">
    <property type="term" value="C:endomembrane system"/>
    <property type="evidence" value="ECO:0007669"/>
    <property type="project" value="UniProtKB-SubCell"/>
</dbReference>
<evidence type="ECO:0000256" key="4">
    <source>
        <dbReference type="ARBA" id="ARBA00023136"/>
    </source>
</evidence>
<evidence type="ECO:0000256" key="3">
    <source>
        <dbReference type="ARBA" id="ARBA00022927"/>
    </source>
</evidence>
<dbReference type="SUPFAM" id="SSF48371">
    <property type="entry name" value="ARM repeat"/>
    <property type="match status" value="1"/>
</dbReference>
<keyword evidence="3" id="KW-0653">Protein transport</keyword>
<keyword evidence="8" id="KW-1185">Reference proteome</keyword>
<organism evidence="7 8">
    <name type="scientific">Cyclostephanos tholiformis</name>
    <dbReference type="NCBI Taxonomy" id="382380"/>
    <lineage>
        <taxon>Eukaryota</taxon>
        <taxon>Sar</taxon>
        <taxon>Stramenopiles</taxon>
        <taxon>Ochrophyta</taxon>
        <taxon>Bacillariophyta</taxon>
        <taxon>Coscinodiscophyceae</taxon>
        <taxon>Thalassiosirophycidae</taxon>
        <taxon>Stephanodiscales</taxon>
        <taxon>Stephanodiscaceae</taxon>
        <taxon>Cyclostephanos</taxon>
    </lineage>
</organism>
<dbReference type="Proteomes" id="UP001530377">
    <property type="component" value="Unassembled WGS sequence"/>
</dbReference>
<comment type="subcellular location">
    <subcellularLocation>
        <location evidence="1">Endomembrane system</location>
    </subcellularLocation>
</comment>
<dbReference type="SMART" id="SM01356">
    <property type="entry name" value="AP4E_app_platf"/>
    <property type="match status" value="1"/>
</dbReference>
<reference evidence="7 8" key="1">
    <citation type="submission" date="2024-10" db="EMBL/GenBank/DDBJ databases">
        <title>Updated reference genomes for cyclostephanoid diatoms.</title>
        <authorList>
            <person name="Roberts W.R."/>
            <person name="Alverson A.J."/>
        </authorList>
    </citation>
    <scope>NUCLEOTIDE SEQUENCE [LARGE SCALE GENOMIC DNA]</scope>
    <source>
        <strain evidence="7 8">AJA228-03</strain>
    </source>
</reference>
<evidence type="ECO:0000313" key="7">
    <source>
        <dbReference type="EMBL" id="KAL3810265.1"/>
    </source>
</evidence>
<dbReference type="Pfam" id="PF14807">
    <property type="entry name" value="AP4E_app_platf"/>
    <property type="match status" value="1"/>
</dbReference>
<evidence type="ECO:0000256" key="5">
    <source>
        <dbReference type="SAM" id="MobiDB-lite"/>
    </source>
</evidence>
<dbReference type="Gene3D" id="1.25.10.10">
    <property type="entry name" value="Leucine-rich Repeat Variant"/>
    <property type="match status" value="1"/>
</dbReference>
<evidence type="ECO:0000313" key="8">
    <source>
        <dbReference type="Proteomes" id="UP001530377"/>
    </source>
</evidence>
<dbReference type="Pfam" id="PF01602">
    <property type="entry name" value="Adaptin_N"/>
    <property type="match status" value="1"/>
</dbReference>
<dbReference type="AlphaFoldDB" id="A0ABD3RB95"/>
<keyword evidence="2" id="KW-0813">Transport</keyword>
<sequence>ANDQPPSPKLYPFGDYLTKPTTNPHKSKAPRRHSNTHNPCGRIRGRVGAHDNYIFTKYIFIMSGMHLSKEFFELIKAIGESKSKQEEDRIIMREINTLKKKLESGGASGGSSPGLGMIPGSPLLPGAASAAGGNGLNSNKKKAREFLVRVLYVEMLGHDGGFGYIKAVELAASQSIILKRTGYLVCSCCLSPDHEFRFMLINQMQRDLISSNLLEACGALLAVTTLVTADLVGTVSTQVMGLLEHTAETVRKKAIIALHRLHQLAPDTVTKRELVEKVRRVLCDRDPAVMGATLNVIEALARVDVHPFKDLVPSLVSILKQICERRLPSEFDYHRIPAPWMQMKIVRILSVIGKNDVTSSEGMYEILLDCLRKAEESGINASNAIVYECIRCITTIYPNPILLDAAGASISRFLSSRLQNLRYLGITGLASIVERHPKYAADHQLAVIECLEDQDETLLRKTLDLLYRMTNPVNVAFITDRLLHFLRGSTDPYLKSDLTSKICNIAERYAPNNEWYVRTITELFKIAGDLVDPAVATNLMSLIAEGTGNEEDDEEADVVLRKQAVELYVNLLSNPPNRMPRVLVETLAWVLGEYGYLSSAMPLDAIIDGMCSLLQSGSTARLGGGAPSTRRLILSAVMKMVAQYGSCPTAAAKLIDAYTKSSDPDAQRRCLEFQTILIQAPYLLEEVFPVDASLEDVEVDLDMSFFDGLISEAISNGARPYQKIEDDDDDDENAFAANIASTFKTKPYEKPPEKVYGSTPMHGLPGMGSTNMGPGGSANVALPPGSSSGAGSQLAGATPAAHPTNSGEPQLVLRNVANVWGKQPVPAPAAFAPPPPPAPSSFARRTPAPAPSGYGGFGASTPAASHPVAPVKTAEQLEKERMAAALFGGISASSSPPPPPSPIRPVSMATPHMNTAASVPQPTSSKSAFASPQVTPAVFAPEMDLLGFDSETTNTTPTTTVDMLAPTPYFVETAPAPPAAPTTPSPAPPAPTPADPFAAAGLLDGFADVAPLPSFSMAEALDCAKFEFGGAMITPLIINTSQFGEQWGQCTSTHPVNVPSSTSSSTLLKFMGICERAGLHKVEEIAATNEGIAACMVGGGSSVALVHGKIFPLQGGTSSRVSVTVKSTDPQLGLSLSMYLQNMIR</sequence>
<feature type="domain" description="AP-4 complex subunit epsilon-1 C-terminal" evidence="6">
    <location>
        <begin position="1034"/>
        <end position="1145"/>
    </location>
</feature>
<feature type="non-terminal residue" evidence="7">
    <location>
        <position position="1"/>
    </location>
</feature>
<dbReference type="EMBL" id="JALLPB020000342">
    <property type="protein sequence ID" value="KAL3810265.1"/>
    <property type="molecule type" value="Genomic_DNA"/>
</dbReference>
<evidence type="ECO:0000256" key="1">
    <source>
        <dbReference type="ARBA" id="ARBA00004308"/>
    </source>
</evidence>
<dbReference type="GO" id="GO:0015031">
    <property type="term" value="P:protein transport"/>
    <property type="evidence" value="ECO:0007669"/>
    <property type="project" value="UniProtKB-KW"/>
</dbReference>
<dbReference type="PANTHER" id="PTHR22780">
    <property type="entry name" value="ADAPTIN, ALPHA/GAMMA/EPSILON"/>
    <property type="match status" value="1"/>
</dbReference>
<feature type="compositionally biased region" description="Low complexity" evidence="5">
    <location>
        <begin position="781"/>
        <end position="797"/>
    </location>
</feature>
<protein>
    <recommendedName>
        <fullName evidence="6">AP-4 complex subunit epsilon-1 C-terminal domain-containing protein</fullName>
    </recommendedName>
</protein>
<name>A0ABD3RB95_9STRA</name>
<feature type="region of interest" description="Disordered" evidence="5">
    <location>
        <begin position="747"/>
        <end position="808"/>
    </location>
</feature>
<proteinExistence type="predicted"/>
<feature type="compositionally biased region" description="Basic residues" evidence="5">
    <location>
        <begin position="25"/>
        <end position="35"/>
    </location>
</feature>
<dbReference type="GO" id="GO:0005737">
    <property type="term" value="C:cytoplasm"/>
    <property type="evidence" value="ECO:0007669"/>
    <property type="project" value="UniProtKB-ARBA"/>
</dbReference>
<dbReference type="InterPro" id="IPR011989">
    <property type="entry name" value="ARM-like"/>
</dbReference>
<dbReference type="InterPro" id="IPR002553">
    <property type="entry name" value="Clathrin/coatomer_adapt-like_N"/>
</dbReference>
<gene>
    <name evidence="7" type="ORF">ACHAXA_008633</name>
</gene>
<feature type="region of interest" description="Disordered" evidence="5">
    <location>
        <begin position="827"/>
        <end position="868"/>
    </location>
</feature>
<accession>A0ABD3RB95</accession>
<dbReference type="InterPro" id="IPR028269">
    <property type="entry name" value="AP4E1_C"/>
</dbReference>
<feature type="region of interest" description="Disordered" evidence="5">
    <location>
        <begin position="1"/>
        <end position="43"/>
    </location>
</feature>
<keyword evidence="4" id="KW-0472">Membrane</keyword>
<feature type="compositionally biased region" description="Pro residues" evidence="5">
    <location>
        <begin position="827"/>
        <end position="839"/>
    </location>
</feature>
<comment type="caution">
    <text evidence="7">The sequence shown here is derived from an EMBL/GenBank/DDBJ whole genome shotgun (WGS) entry which is preliminary data.</text>
</comment>